<evidence type="ECO:0000313" key="1">
    <source>
        <dbReference type="EMBL" id="RIY33385.1"/>
    </source>
</evidence>
<name>A0A3A1Y6Z8_9GAMM</name>
<accession>A0A3A1Y6Z8</accession>
<comment type="caution">
    <text evidence="1">The sequence shown here is derived from an EMBL/GenBank/DDBJ whole genome shotgun (WGS) entry which is preliminary data.</text>
</comment>
<dbReference type="EMBL" id="NRJH01000016">
    <property type="protein sequence ID" value="RIY33385.1"/>
    <property type="molecule type" value="Genomic_DNA"/>
</dbReference>
<protein>
    <submittedName>
        <fullName evidence="1">Uncharacterized protein</fullName>
    </submittedName>
</protein>
<reference evidence="1 2" key="1">
    <citation type="submission" date="2017-08" db="EMBL/GenBank/DDBJ databases">
        <title>Reclassification of Bisgaard taxon 37 and 44.</title>
        <authorList>
            <person name="Christensen H."/>
        </authorList>
    </citation>
    <scope>NUCLEOTIDE SEQUENCE [LARGE SCALE GENOMIC DNA]</scope>
    <source>
        <strain evidence="1 2">B96_4</strain>
    </source>
</reference>
<dbReference type="AlphaFoldDB" id="A0A3A1Y6Z8"/>
<gene>
    <name evidence="1" type="ORF">CJP74_02010</name>
</gene>
<dbReference type="Proteomes" id="UP000266258">
    <property type="component" value="Unassembled WGS sequence"/>
</dbReference>
<keyword evidence="2" id="KW-1185">Reference proteome</keyword>
<dbReference type="RefSeq" id="WP_119496610.1">
    <property type="nucleotide sequence ID" value="NZ_NRJH01000016.1"/>
</dbReference>
<organism evidence="1 2">
    <name type="scientific">Psittacicella melopsittaci</name>
    <dbReference type="NCBI Taxonomy" id="2028576"/>
    <lineage>
        <taxon>Bacteria</taxon>
        <taxon>Pseudomonadati</taxon>
        <taxon>Pseudomonadota</taxon>
        <taxon>Gammaproteobacteria</taxon>
        <taxon>Pasteurellales</taxon>
        <taxon>Psittacicellaceae</taxon>
        <taxon>Psittacicella</taxon>
    </lineage>
</organism>
<evidence type="ECO:0000313" key="2">
    <source>
        <dbReference type="Proteomes" id="UP000266258"/>
    </source>
</evidence>
<sequence length="417" mass="47523">MSKNNLQSNSVTLASEEVATIGQPLGQEVNNIKIEDDFVLPDLPSSFSSLLEVNLSNLEGKSHKQFRLPELKDISPYVLTCVESGSETALSSLRSLANLIPQGIIVFLPAVGGVEEDDTLALLKQFCFINSGYKLLTYPFAAIPENYPELETYLYKGTSRYWLSDAVWNYALEHLRILTKVQGTEDKAWVLKTNSQTIFDPLSVAYLFEYICRSYGKYQVYQPYAFKVSAQGDINFISCSLQAGEFFAPLASISKFDFKIDRDGRKNRVISQAYPVFKENTALCTRKYFVLGVNFVTNYQGASVKLGDCNWQNLSKQVPEVVNHLDFYSEAYLKQVAHTFRKVKAQASFAQFNLAELFKQEDYRPEIVAKRLNKQRNEYEVSGQKRNNLEFFIDFNVISRILADEYLDKIKYSNNTL</sequence>
<proteinExistence type="predicted"/>